<gene>
    <name evidence="2" type="ORF">SETIT_3G199400v2</name>
</gene>
<accession>A0A368QHA6</accession>
<dbReference type="EMBL" id="CM003530">
    <property type="protein sequence ID" value="RCV17184.1"/>
    <property type="molecule type" value="Genomic_DNA"/>
</dbReference>
<dbReference type="AlphaFoldDB" id="A0A368QHA6"/>
<evidence type="ECO:0000313" key="2">
    <source>
        <dbReference type="EMBL" id="RCV17184.1"/>
    </source>
</evidence>
<proteinExistence type="predicted"/>
<dbReference type="OrthoDB" id="1865221at2759"/>
<feature type="compositionally biased region" description="Basic and acidic residues" evidence="1">
    <location>
        <begin position="50"/>
        <end position="61"/>
    </location>
</feature>
<dbReference type="STRING" id="4555.A0A368QHA6"/>
<name>A0A368QHA6_SETIT</name>
<reference evidence="2" key="2">
    <citation type="submission" date="2015-07" db="EMBL/GenBank/DDBJ databases">
        <authorList>
            <person name="Noorani M."/>
        </authorList>
    </citation>
    <scope>NUCLEOTIDE SEQUENCE</scope>
    <source>
        <strain evidence="2">Yugu1</strain>
    </source>
</reference>
<organism evidence="2">
    <name type="scientific">Setaria italica</name>
    <name type="common">Foxtail millet</name>
    <name type="synonym">Panicum italicum</name>
    <dbReference type="NCBI Taxonomy" id="4555"/>
    <lineage>
        <taxon>Eukaryota</taxon>
        <taxon>Viridiplantae</taxon>
        <taxon>Streptophyta</taxon>
        <taxon>Embryophyta</taxon>
        <taxon>Tracheophyta</taxon>
        <taxon>Spermatophyta</taxon>
        <taxon>Magnoliopsida</taxon>
        <taxon>Liliopsida</taxon>
        <taxon>Poales</taxon>
        <taxon>Poaceae</taxon>
        <taxon>PACMAD clade</taxon>
        <taxon>Panicoideae</taxon>
        <taxon>Panicodae</taxon>
        <taxon>Paniceae</taxon>
        <taxon>Cenchrinae</taxon>
        <taxon>Setaria</taxon>
    </lineage>
</organism>
<dbReference type="PANTHER" id="PTHR46996:SF6">
    <property type="entry name" value="OS05G0488500 PROTEIN"/>
    <property type="match status" value="1"/>
</dbReference>
<feature type="compositionally biased region" description="Basic residues" evidence="1">
    <location>
        <begin position="40"/>
        <end position="49"/>
    </location>
</feature>
<reference evidence="2" key="1">
    <citation type="journal article" date="2012" name="Nat. Biotechnol.">
        <title>Reference genome sequence of the model plant Setaria.</title>
        <authorList>
            <person name="Bennetzen J.L."/>
            <person name="Schmutz J."/>
            <person name="Wang H."/>
            <person name="Percifield R."/>
            <person name="Hawkins J."/>
            <person name="Pontaroli A.C."/>
            <person name="Estep M."/>
            <person name="Feng L."/>
            <person name="Vaughn J.N."/>
            <person name="Grimwood J."/>
            <person name="Jenkins J."/>
            <person name="Barry K."/>
            <person name="Lindquist E."/>
            <person name="Hellsten U."/>
            <person name="Deshpande S."/>
            <person name="Wang X."/>
            <person name="Wu X."/>
            <person name="Mitros T."/>
            <person name="Triplett J."/>
            <person name="Yang X."/>
            <person name="Ye C.Y."/>
            <person name="Mauro-Herrera M."/>
            <person name="Wang L."/>
            <person name="Li P."/>
            <person name="Sharma M."/>
            <person name="Sharma R."/>
            <person name="Ronald P.C."/>
            <person name="Panaud O."/>
            <person name="Kellogg E.A."/>
            <person name="Brutnell T.P."/>
            <person name="Doust A.N."/>
            <person name="Tuskan G.A."/>
            <person name="Rokhsar D."/>
            <person name="Devos K.M."/>
        </authorList>
    </citation>
    <scope>NUCLEOTIDE SEQUENCE [LARGE SCALE GENOMIC DNA]</scope>
    <source>
        <strain evidence="2">Yugu1</strain>
    </source>
</reference>
<sequence>MTFPIVNTGSFRAISSAPDVTGRPVPHAALTTPATGRTARATKQKRHHAHADAADARHRADASAGPIARPARPPPPHAPHPSDPDPKFPSISAPPPRPAIAMADCRSLIEFLRAFEQHRRRASSSDPSSPRPRRASLSSSSSRPRGRGRLFPALCDHSPLAVVDALALLASLAALAFLAAPYARLLAAEARDAVAAATTRHPAAPCVPLAAGVAAGAAVLAWDAAAHRARRCGRPRCRGLRKAVEYDIQLETEECVRGLPHAGGGVAAAAAARPASEIGDDHRELEAVLRKMAPPNGRTVLIFRAPCGCPKERMEVWGAKKVRRIKK</sequence>
<feature type="region of interest" description="Disordered" evidence="1">
    <location>
        <begin position="119"/>
        <end position="145"/>
    </location>
</feature>
<evidence type="ECO:0008006" key="3">
    <source>
        <dbReference type="Google" id="ProtNLM"/>
    </source>
</evidence>
<dbReference type="PANTHER" id="PTHR46996">
    <property type="entry name" value="OS05G0488500 PROTEIN"/>
    <property type="match status" value="1"/>
</dbReference>
<protein>
    <recommendedName>
        <fullName evidence="3">Ribosomal protein L34e superfamily protein</fullName>
    </recommendedName>
</protein>
<feature type="region of interest" description="Disordered" evidence="1">
    <location>
        <begin position="15"/>
        <end position="96"/>
    </location>
</feature>
<evidence type="ECO:0000256" key="1">
    <source>
        <dbReference type="SAM" id="MobiDB-lite"/>
    </source>
</evidence>
<feature type="compositionally biased region" description="Low complexity" evidence="1">
    <location>
        <begin position="28"/>
        <end position="39"/>
    </location>
</feature>